<dbReference type="Proteomes" id="UP000824125">
    <property type="component" value="Unassembled WGS sequence"/>
</dbReference>
<keyword evidence="4 6" id="KW-1133">Transmembrane helix</keyword>
<evidence type="ECO:0000256" key="5">
    <source>
        <dbReference type="ARBA" id="ARBA00023136"/>
    </source>
</evidence>
<name>A0A9D1SPA7_9FIRM</name>
<comment type="caution">
    <text evidence="7">The sequence shown here is derived from an EMBL/GenBank/DDBJ whole genome shotgun (WGS) entry which is preliminary data.</text>
</comment>
<gene>
    <name evidence="7" type="ORF">IAD23_05415</name>
</gene>
<dbReference type="PANTHER" id="PTHR43701">
    <property type="entry name" value="MEMBRANE TRANSPORTER PROTEIN MJ0441-RELATED"/>
    <property type="match status" value="1"/>
</dbReference>
<feature type="transmembrane region" description="Helical" evidence="6">
    <location>
        <begin position="5"/>
        <end position="28"/>
    </location>
</feature>
<evidence type="ECO:0000256" key="1">
    <source>
        <dbReference type="ARBA" id="ARBA00004141"/>
    </source>
</evidence>
<feature type="transmembrane region" description="Helical" evidence="6">
    <location>
        <begin position="43"/>
        <end position="61"/>
    </location>
</feature>
<sequence length="263" mass="27524">MIAVLYAAIVFGATFLGAFVGLGGGVIIKPLFDLAGFDTVDTVNFLSACAVFAMSVASTIKYRREKRPTDKKIILLCACGAVAGGILGNVLFDAVLEAVGRPEIVKSVQAAILAVLLIASVCYINLKNPKTLHVTHPAGIAAAGLMLGVTSSFLGVGGGPINVAAMVLFFSITVKDAAVYSVAVIFFTQLSKLVTIFIDNQFAPYGERLWLLLLLVPCAVLGGILGARYNKKADGKKISKVFSVAVSAIALVNIYNAVSIFFS</sequence>
<feature type="transmembrane region" description="Helical" evidence="6">
    <location>
        <begin position="138"/>
        <end position="171"/>
    </location>
</feature>
<feature type="transmembrane region" description="Helical" evidence="6">
    <location>
        <begin position="73"/>
        <end position="92"/>
    </location>
</feature>
<feature type="transmembrane region" description="Helical" evidence="6">
    <location>
        <begin position="241"/>
        <end position="262"/>
    </location>
</feature>
<reference evidence="7" key="2">
    <citation type="journal article" date="2021" name="PeerJ">
        <title>Extensive microbial diversity within the chicken gut microbiome revealed by metagenomics and culture.</title>
        <authorList>
            <person name="Gilroy R."/>
            <person name="Ravi A."/>
            <person name="Getino M."/>
            <person name="Pursley I."/>
            <person name="Horton D.L."/>
            <person name="Alikhan N.F."/>
            <person name="Baker D."/>
            <person name="Gharbi K."/>
            <person name="Hall N."/>
            <person name="Watson M."/>
            <person name="Adriaenssens E.M."/>
            <person name="Foster-Nyarko E."/>
            <person name="Jarju S."/>
            <person name="Secka A."/>
            <person name="Antonio M."/>
            <person name="Oren A."/>
            <person name="Chaudhuri R.R."/>
            <person name="La Ragione R."/>
            <person name="Hildebrand F."/>
            <person name="Pallen M.J."/>
        </authorList>
    </citation>
    <scope>NUCLEOTIDE SEQUENCE</scope>
    <source>
        <strain evidence="7">CHK176-6737</strain>
    </source>
</reference>
<feature type="transmembrane region" description="Helical" evidence="6">
    <location>
        <begin position="210"/>
        <end position="229"/>
    </location>
</feature>
<keyword evidence="3 6" id="KW-0812">Transmembrane</keyword>
<accession>A0A9D1SPA7</accession>
<evidence type="ECO:0000256" key="3">
    <source>
        <dbReference type="ARBA" id="ARBA00022692"/>
    </source>
</evidence>
<dbReference type="EMBL" id="DVNM01000028">
    <property type="protein sequence ID" value="HIU69381.1"/>
    <property type="molecule type" value="Genomic_DNA"/>
</dbReference>
<evidence type="ECO:0000256" key="4">
    <source>
        <dbReference type="ARBA" id="ARBA00022989"/>
    </source>
</evidence>
<feature type="transmembrane region" description="Helical" evidence="6">
    <location>
        <begin position="177"/>
        <end position="198"/>
    </location>
</feature>
<protein>
    <recommendedName>
        <fullName evidence="6">Probable membrane transporter protein</fullName>
    </recommendedName>
</protein>
<comment type="subcellular location">
    <subcellularLocation>
        <location evidence="6">Cell membrane</location>
        <topology evidence="6">Multi-pass membrane protein</topology>
    </subcellularLocation>
    <subcellularLocation>
        <location evidence="1">Membrane</location>
        <topology evidence="1">Multi-pass membrane protein</topology>
    </subcellularLocation>
</comment>
<comment type="similarity">
    <text evidence="2 6">Belongs to the 4-toluene sulfonate uptake permease (TSUP) (TC 2.A.102) family.</text>
</comment>
<dbReference type="InterPro" id="IPR051598">
    <property type="entry name" value="TSUP/Inactive_protease-like"/>
</dbReference>
<evidence type="ECO:0000313" key="7">
    <source>
        <dbReference type="EMBL" id="HIU69381.1"/>
    </source>
</evidence>
<dbReference type="PANTHER" id="PTHR43701:SF2">
    <property type="entry name" value="MEMBRANE TRANSPORTER PROTEIN YJNA-RELATED"/>
    <property type="match status" value="1"/>
</dbReference>
<feature type="transmembrane region" description="Helical" evidence="6">
    <location>
        <begin position="104"/>
        <end position="126"/>
    </location>
</feature>
<organism evidence="7 8">
    <name type="scientific">Candidatus Scybalenecus merdavium</name>
    <dbReference type="NCBI Taxonomy" id="2840939"/>
    <lineage>
        <taxon>Bacteria</taxon>
        <taxon>Bacillati</taxon>
        <taxon>Bacillota</taxon>
        <taxon>Clostridia</taxon>
        <taxon>Eubacteriales</taxon>
        <taxon>Oscillospiraceae</taxon>
        <taxon>Oscillospiraceae incertae sedis</taxon>
        <taxon>Candidatus Scybalenecus</taxon>
    </lineage>
</organism>
<dbReference type="Pfam" id="PF01925">
    <property type="entry name" value="TauE"/>
    <property type="match status" value="1"/>
</dbReference>
<dbReference type="GO" id="GO:0005886">
    <property type="term" value="C:plasma membrane"/>
    <property type="evidence" value="ECO:0007669"/>
    <property type="project" value="UniProtKB-SubCell"/>
</dbReference>
<evidence type="ECO:0000256" key="6">
    <source>
        <dbReference type="RuleBase" id="RU363041"/>
    </source>
</evidence>
<reference evidence="7" key="1">
    <citation type="submission" date="2020-10" db="EMBL/GenBank/DDBJ databases">
        <authorList>
            <person name="Gilroy R."/>
        </authorList>
    </citation>
    <scope>NUCLEOTIDE SEQUENCE</scope>
    <source>
        <strain evidence="7">CHK176-6737</strain>
    </source>
</reference>
<evidence type="ECO:0000256" key="2">
    <source>
        <dbReference type="ARBA" id="ARBA00009142"/>
    </source>
</evidence>
<evidence type="ECO:0000313" key="8">
    <source>
        <dbReference type="Proteomes" id="UP000824125"/>
    </source>
</evidence>
<dbReference type="InterPro" id="IPR002781">
    <property type="entry name" value="TM_pro_TauE-like"/>
</dbReference>
<proteinExistence type="inferred from homology"/>
<keyword evidence="6" id="KW-1003">Cell membrane</keyword>
<keyword evidence="5 6" id="KW-0472">Membrane</keyword>
<dbReference type="AlphaFoldDB" id="A0A9D1SPA7"/>